<dbReference type="Pfam" id="PF09957">
    <property type="entry name" value="VapB_antitoxin"/>
    <property type="match status" value="1"/>
</dbReference>
<organism evidence="1 2">
    <name type="scientific">Deinococcus reticulitermitis</name>
    <dbReference type="NCBI Taxonomy" id="856736"/>
    <lineage>
        <taxon>Bacteria</taxon>
        <taxon>Thermotogati</taxon>
        <taxon>Deinococcota</taxon>
        <taxon>Deinococci</taxon>
        <taxon>Deinococcales</taxon>
        <taxon>Deinococcaceae</taxon>
        <taxon>Deinococcus</taxon>
    </lineage>
</organism>
<dbReference type="STRING" id="856736.SAMN04488058_102205"/>
<accession>A0A1H6UL25</accession>
<dbReference type="Proteomes" id="UP000199223">
    <property type="component" value="Unassembled WGS sequence"/>
</dbReference>
<keyword evidence="2" id="KW-1185">Reference proteome</keyword>
<name>A0A1H6UL25_9DEIO</name>
<proteinExistence type="predicted"/>
<gene>
    <name evidence="1" type="ORF">SAMN04488058_102205</name>
</gene>
<sequence length="69" mass="7991">MATNLQIDPELLERALKIGGHRTKRETVNEALAEYVRHREQLRILDLFGTVDPADMASDEEMRAQRKRS</sequence>
<evidence type="ECO:0000313" key="2">
    <source>
        <dbReference type="Proteomes" id="UP000199223"/>
    </source>
</evidence>
<dbReference type="InterPro" id="IPR019239">
    <property type="entry name" value="VapB_antitoxin"/>
</dbReference>
<dbReference type="RefSeq" id="WP_092263456.1">
    <property type="nucleotide sequence ID" value="NZ_FNZA01000002.1"/>
</dbReference>
<protein>
    <submittedName>
        <fullName evidence="1">Antitoxin of type II TA system, VapB</fullName>
    </submittedName>
</protein>
<reference evidence="2" key="1">
    <citation type="submission" date="2016-10" db="EMBL/GenBank/DDBJ databases">
        <authorList>
            <person name="Varghese N."/>
            <person name="Submissions S."/>
        </authorList>
    </citation>
    <scope>NUCLEOTIDE SEQUENCE [LARGE SCALE GENOMIC DNA]</scope>
    <source>
        <strain evidence="2">CGMCC 1.10218</strain>
    </source>
</reference>
<dbReference type="EMBL" id="FNZA01000002">
    <property type="protein sequence ID" value="SEI91414.1"/>
    <property type="molecule type" value="Genomic_DNA"/>
</dbReference>
<dbReference type="OrthoDB" id="9805830at2"/>
<dbReference type="AlphaFoldDB" id="A0A1H6UL25"/>
<evidence type="ECO:0000313" key="1">
    <source>
        <dbReference type="EMBL" id="SEI91414.1"/>
    </source>
</evidence>